<keyword evidence="7" id="KW-0812">Transmembrane</keyword>
<dbReference type="GO" id="GO:0016324">
    <property type="term" value="C:apical plasma membrane"/>
    <property type="evidence" value="ECO:0007669"/>
    <property type="project" value="UniProtKB-SubCell"/>
</dbReference>
<dbReference type="GO" id="GO:0060255">
    <property type="term" value="P:regulation of macromolecule metabolic process"/>
    <property type="evidence" value="ECO:0007669"/>
    <property type="project" value="UniProtKB-ARBA"/>
</dbReference>
<dbReference type="GO" id="GO:0048592">
    <property type="term" value="P:eye morphogenesis"/>
    <property type="evidence" value="ECO:0007669"/>
    <property type="project" value="UniProtKB-ARBA"/>
</dbReference>
<keyword evidence="6" id="KW-0597">Phosphoprotein</keyword>
<dbReference type="FunFam" id="2.10.25.10:FF:000123">
    <property type="entry name" value="Crumbs homolog 1 (Drosophila)"/>
    <property type="match status" value="1"/>
</dbReference>
<feature type="domain" description="EGF-like" evidence="16">
    <location>
        <begin position="1"/>
        <end position="27"/>
    </location>
</feature>
<keyword evidence="13 15" id="KW-1015">Disulfide bond</keyword>
<keyword evidence="11" id="KW-1133">Transmembrane helix</keyword>
<comment type="caution">
    <text evidence="15">Lacks conserved residue(s) required for the propagation of feature annotation.</text>
</comment>
<dbReference type="GO" id="GO:0005509">
    <property type="term" value="F:calcium ion binding"/>
    <property type="evidence" value="ECO:0007669"/>
    <property type="project" value="InterPro"/>
</dbReference>
<evidence type="ECO:0000256" key="3">
    <source>
        <dbReference type="ARBA" id="ARBA00022473"/>
    </source>
</evidence>
<evidence type="ECO:0000256" key="9">
    <source>
        <dbReference type="ARBA" id="ARBA00022737"/>
    </source>
</evidence>
<dbReference type="InterPro" id="IPR009030">
    <property type="entry name" value="Growth_fac_rcpt_cys_sf"/>
</dbReference>
<dbReference type="Pfam" id="PF00008">
    <property type="entry name" value="EGF"/>
    <property type="match status" value="1"/>
</dbReference>
<feature type="disulfide bond" evidence="15">
    <location>
        <begin position="131"/>
        <end position="140"/>
    </location>
</feature>
<dbReference type="FunFam" id="2.10.25.10:FF:000638">
    <property type="entry name" value="Uncharacterized protein, isoform A"/>
    <property type="match status" value="1"/>
</dbReference>
<evidence type="ECO:0000256" key="10">
    <source>
        <dbReference type="ARBA" id="ARBA00022782"/>
    </source>
</evidence>
<keyword evidence="4" id="KW-1003">Cell membrane</keyword>
<dbReference type="Proteomes" id="UP001209878">
    <property type="component" value="Unassembled WGS sequence"/>
</dbReference>
<dbReference type="GO" id="GO:0009967">
    <property type="term" value="P:positive regulation of signal transduction"/>
    <property type="evidence" value="ECO:0007669"/>
    <property type="project" value="UniProtKB-ARBA"/>
</dbReference>
<keyword evidence="9" id="KW-0677">Repeat</keyword>
<evidence type="ECO:0000256" key="11">
    <source>
        <dbReference type="ARBA" id="ARBA00022989"/>
    </source>
</evidence>
<feature type="domain" description="EGF-like" evidence="16">
    <location>
        <begin position="105"/>
        <end position="141"/>
    </location>
</feature>
<evidence type="ECO:0000313" key="17">
    <source>
        <dbReference type="EMBL" id="KAK2152345.1"/>
    </source>
</evidence>
<feature type="disulfide bond" evidence="15">
    <location>
        <begin position="17"/>
        <end position="26"/>
    </location>
</feature>
<dbReference type="Gene3D" id="2.10.25.10">
    <property type="entry name" value="Laminin"/>
    <property type="match status" value="4"/>
</dbReference>
<evidence type="ECO:0000313" key="18">
    <source>
        <dbReference type="Proteomes" id="UP001209878"/>
    </source>
</evidence>
<protein>
    <recommendedName>
        <fullName evidence="16">EGF-like domain-containing protein</fullName>
    </recommendedName>
</protein>
<sequence length="220" mass="24240">MNGATCQDHVNGYSCTCASGYTGDRCETDINECDVHPCMNGATCQDQVNGYSCTCAPGYTGDRCETDIDECKTSPCKNGATCANEIGGYSCKCMEGYTGHNCDNDIDECKTSPCKNGATCANEIGGYSCKCMEGYTGHNCDNGMSEYHVTFKVDVGIPFPKWCKETSFTRVIWVNALTLAIWPHPTGTPLKWYCMYCLTIIVKTFQSYRFAHRQSFSFMS</sequence>
<feature type="disulfide bond" evidence="15">
    <location>
        <begin position="93"/>
        <end position="102"/>
    </location>
</feature>
<dbReference type="GO" id="GO:0051093">
    <property type="term" value="P:negative regulation of developmental process"/>
    <property type="evidence" value="ECO:0007669"/>
    <property type="project" value="UniProtKB-ARBA"/>
</dbReference>
<evidence type="ECO:0000256" key="12">
    <source>
        <dbReference type="ARBA" id="ARBA00023136"/>
    </source>
</evidence>
<dbReference type="InterPro" id="IPR001881">
    <property type="entry name" value="EGF-like_Ca-bd_dom"/>
</dbReference>
<dbReference type="PROSITE" id="PS00010">
    <property type="entry name" value="ASX_HYDROXYL"/>
    <property type="match status" value="4"/>
</dbReference>
<keyword evidence="10" id="KW-0221">Differentiation</keyword>
<dbReference type="FunFam" id="2.10.25.10:FF:000471">
    <property type="entry name" value="Protein lin-12"/>
    <property type="match status" value="1"/>
</dbReference>
<evidence type="ECO:0000256" key="7">
    <source>
        <dbReference type="ARBA" id="ARBA00022692"/>
    </source>
</evidence>
<dbReference type="GO" id="GO:0003002">
    <property type="term" value="P:regionalization"/>
    <property type="evidence" value="ECO:0007669"/>
    <property type="project" value="UniProtKB-ARBA"/>
</dbReference>
<feature type="disulfide bond" evidence="15">
    <location>
        <begin position="55"/>
        <end position="64"/>
    </location>
</feature>
<dbReference type="Pfam" id="PF07645">
    <property type="entry name" value="EGF_CA"/>
    <property type="match status" value="2"/>
</dbReference>
<dbReference type="SMART" id="SM00179">
    <property type="entry name" value="EGF_CA"/>
    <property type="match status" value="4"/>
</dbReference>
<dbReference type="CDD" id="cd00054">
    <property type="entry name" value="EGF_CA"/>
    <property type="match status" value="4"/>
</dbReference>
<gene>
    <name evidence="17" type="ORF">NP493_2472g00010</name>
</gene>
<evidence type="ECO:0000256" key="13">
    <source>
        <dbReference type="ARBA" id="ARBA00023157"/>
    </source>
</evidence>
<feature type="domain" description="EGF-like" evidence="16">
    <location>
        <begin position="29"/>
        <end position="65"/>
    </location>
</feature>
<dbReference type="PROSITE" id="PS00022">
    <property type="entry name" value="EGF_1"/>
    <property type="match status" value="4"/>
</dbReference>
<evidence type="ECO:0000256" key="14">
    <source>
        <dbReference type="ARBA" id="ARBA00023180"/>
    </source>
</evidence>
<accession>A0AAD9JH62</accession>
<comment type="caution">
    <text evidence="17">The sequence shown here is derived from an EMBL/GenBank/DDBJ whole genome shotgun (WGS) entry which is preliminary data.</text>
</comment>
<comment type="subcellular location">
    <subcellularLocation>
        <location evidence="1">Apical cell membrane</location>
        <topology evidence="1">Single-pass type I membrane protein</topology>
    </subcellularLocation>
</comment>
<dbReference type="GO" id="GO:0008593">
    <property type="term" value="P:regulation of Notch signaling pathway"/>
    <property type="evidence" value="ECO:0007669"/>
    <property type="project" value="UniProtKB-ARBA"/>
</dbReference>
<dbReference type="GO" id="GO:0080090">
    <property type="term" value="P:regulation of primary metabolic process"/>
    <property type="evidence" value="ECO:0007669"/>
    <property type="project" value="UniProtKB-ARBA"/>
</dbReference>
<comment type="similarity">
    <text evidence="2">Belongs to the NOTCH family.</text>
</comment>
<evidence type="ECO:0000256" key="6">
    <source>
        <dbReference type="ARBA" id="ARBA00022553"/>
    </source>
</evidence>
<dbReference type="FunFam" id="2.10.25.10:FF:000565">
    <property type="entry name" value="Predicted protein"/>
    <property type="match status" value="1"/>
</dbReference>
<dbReference type="GO" id="GO:0048468">
    <property type="term" value="P:cell development"/>
    <property type="evidence" value="ECO:0007669"/>
    <property type="project" value="UniProtKB-ARBA"/>
</dbReference>
<dbReference type="AlphaFoldDB" id="A0AAD9JH62"/>
<organism evidence="17 18">
    <name type="scientific">Ridgeia piscesae</name>
    <name type="common">Tubeworm</name>
    <dbReference type="NCBI Taxonomy" id="27915"/>
    <lineage>
        <taxon>Eukaryota</taxon>
        <taxon>Metazoa</taxon>
        <taxon>Spiralia</taxon>
        <taxon>Lophotrochozoa</taxon>
        <taxon>Annelida</taxon>
        <taxon>Polychaeta</taxon>
        <taxon>Sedentaria</taxon>
        <taxon>Canalipalpata</taxon>
        <taxon>Sabellida</taxon>
        <taxon>Siboglinidae</taxon>
        <taxon>Ridgeia</taxon>
    </lineage>
</organism>
<dbReference type="EMBL" id="JAODUO010002465">
    <property type="protein sequence ID" value="KAK2152345.1"/>
    <property type="molecule type" value="Genomic_DNA"/>
</dbReference>
<dbReference type="InterPro" id="IPR013032">
    <property type="entry name" value="EGF-like_CS"/>
</dbReference>
<proteinExistence type="inferred from homology"/>
<dbReference type="PROSITE" id="PS50026">
    <property type="entry name" value="EGF_3"/>
    <property type="match status" value="4"/>
</dbReference>
<reference evidence="17" key="1">
    <citation type="journal article" date="2023" name="Mol. Biol. Evol.">
        <title>Third-Generation Sequencing Reveals the Adaptive Role of the Epigenome in Three Deep-Sea Polychaetes.</title>
        <authorList>
            <person name="Perez M."/>
            <person name="Aroh O."/>
            <person name="Sun Y."/>
            <person name="Lan Y."/>
            <person name="Juniper S.K."/>
            <person name="Young C.R."/>
            <person name="Angers B."/>
            <person name="Qian P.Y."/>
        </authorList>
    </citation>
    <scope>NUCLEOTIDE SEQUENCE</scope>
    <source>
        <strain evidence="17">R07B-5</strain>
    </source>
</reference>
<evidence type="ECO:0000256" key="5">
    <source>
        <dbReference type="ARBA" id="ARBA00022536"/>
    </source>
</evidence>
<keyword evidence="18" id="KW-1185">Reference proteome</keyword>
<evidence type="ECO:0000256" key="15">
    <source>
        <dbReference type="PROSITE-ProRule" id="PRU00076"/>
    </source>
</evidence>
<keyword evidence="12" id="KW-0472">Membrane</keyword>
<dbReference type="SUPFAM" id="SSF57196">
    <property type="entry name" value="EGF/Laminin"/>
    <property type="match status" value="1"/>
</dbReference>
<dbReference type="InterPro" id="IPR000152">
    <property type="entry name" value="EGF-type_Asp/Asn_hydroxyl_site"/>
</dbReference>
<keyword evidence="5 15" id="KW-0245">EGF-like domain</keyword>
<dbReference type="InterPro" id="IPR018097">
    <property type="entry name" value="EGF_Ca-bd_CS"/>
</dbReference>
<keyword evidence="14" id="KW-0325">Glycoprotein</keyword>
<keyword evidence="8" id="KW-0732">Signal</keyword>
<evidence type="ECO:0000256" key="8">
    <source>
        <dbReference type="ARBA" id="ARBA00022729"/>
    </source>
</evidence>
<name>A0AAD9JH62_RIDPI</name>
<dbReference type="InterPro" id="IPR049883">
    <property type="entry name" value="NOTCH1_EGF-like"/>
</dbReference>
<dbReference type="PANTHER" id="PTHR24049">
    <property type="entry name" value="CRUMBS FAMILY MEMBER"/>
    <property type="match status" value="1"/>
</dbReference>
<dbReference type="PROSITE" id="PS01186">
    <property type="entry name" value="EGF_2"/>
    <property type="match status" value="4"/>
</dbReference>
<keyword evidence="3" id="KW-0217">Developmental protein</keyword>
<dbReference type="SMART" id="SM00181">
    <property type="entry name" value="EGF"/>
    <property type="match status" value="4"/>
</dbReference>
<evidence type="ECO:0000259" key="16">
    <source>
        <dbReference type="PROSITE" id="PS50026"/>
    </source>
</evidence>
<dbReference type="PROSITE" id="PS01187">
    <property type="entry name" value="EGF_CA"/>
    <property type="match status" value="2"/>
</dbReference>
<dbReference type="SUPFAM" id="SSF57184">
    <property type="entry name" value="Growth factor receptor domain"/>
    <property type="match status" value="1"/>
</dbReference>
<dbReference type="InterPro" id="IPR000742">
    <property type="entry name" value="EGF"/>
</dbReference>
<feature type="domain" description="EGF-like" evidence="16">
    <location>
        <begin position="67"/>
        <end position="103"/>
    </location>
</feature>
<dbReference type="PRINTS" id="PR00010">
    <property type="entry name" value="EGFBLOOD"/>
</dbReference>
<evidence type="ECO:0000256" key="4">
    <source>
        <dbReference type="ARBA" id="ARBA00022475"/>
    </source>
</evidence>
<dbReference type="Pfam" id="PF12661">
    <property type="entry name" value="hEGF"/>
    <property type="match status" value="1"/>
</dbReference>
<dbReference type="InterPro" id="IPR051022">
    <property type="entry name" value="Notch_Cell-Fate_Det"/>
</dbReference>
<evidence type="ECO:0000256" key="1">
    <source>
        <dbReference type="ARBA" id="ARBA00004247"/>
    </source>
</evidence>
<evidence type="ECO:0000256" key="2">
    <source>
        <dbReference type="ARBA" id="ARBA00005847"/>
    </source>
</evidence>
<dbReference type="GO" id="GO:0051241">
    <property type="term" value="P:negative regulation of multicellular organismal process"/>
    <property type="evidence" value="ECO:0007669"/>
    <property type="project" value="UniProtKB-ARBA"/>
</dbReference>
<dbReference type="GO" id="GO:0030182">
    <property type="term" value="P:neuron differentiation"/>
    <property type="evidence" value="ECO:0007669"/>
    <property type="project" value="UniProtKB-ARBA"/>
</dbReference>